<dbReference type="OrthoDB" id="7507653at2759"/>
<comment type="caution">
    <text evidence="1">The sequence shown here is derived from an EMBL/GenBank/DDBJ whole genome shotgun (WGS) entry which is preliminary data.</text>
</comment>
<dbReference type="AlphaFoldDB" id="A0A4C2A453"/>
<protein>
    <submittedName>
        <fullName evidence="1">Uncharacterized protein</fullName>
    </submittedName>
</protein>
<reference evidence="1 2" key="1">
    <citation type="journal article" date="2019" name="Commun. Biol.">
        <title>The bagworm genome reveals a unique fibroin gene that provides high tensile strength.</title>
        <authorList>
            <person name="Kono N."/>
            <person name="Nakamura H."/>
            <person name="Ohtoshi R."/>
            <person name="Tomita M."/>
            <person name="Numata K."/>
            <person name="Arakawa K."/>
        </authorList>
    </citation>
    <scope>NUCLEOTIDE SEQUENCE [LARGE SCALE GENOMIC DNA]</scope>
</reference>
<proteinExistence type="predicted"/>
<name>A0A4C2A453_EUMVA</name>
<sequence>MLILKYLVGFLFYGRLPPDTKDVALGATVYHARFIRYHPFYGLHLKNTARLQPRERLGNVICYWSVHLRPLGPREETNKLIDTRAQGSAFVAQYAARVRVYAVAPPEGVVVAGSDVSPRRVCVTEDTRAASVPVMLIIEYRCTPFPLDNAREHHGRARPRSCRFPPAASSAWTYVHEDTPLSFIFMDLGVSRNPRAVLSFDGATPTCGHGQALDCNLPSLALGSISISIPIPPLHRAPRPDFNFRTAIDHYFNLIATDQNKSPPWSPTIYDAAPAATDVVGPRCLPARKSISCLYFIQNEGRLRTTHAWSLRCADSTVMSFSLSNVAKHVRVGTRMLMYVHYLKTVSHRPPPLSQFVTGKLRLSETVRAARAAVGVCVGRRASGKLLLCHKDATTRAASADDTPGDHLRVTSIDGRLAAGT</sequence>
<dbReference type="EMBL" id="BGZK01002636">
    <property type="protein sequence ID" value="GBP95476.1"/>
    <property type="molecule type" value="Genomic_DNA"/>
</dbReference>
<keyword evidence="2" id="KW-1185">Reference proteome</keyword>
<dbReference type="Proteomes" id="UP000299102">
    <property type="component" value="Unassembled WGS sequence"/>
</dbReference>
<organism evidence="1 2">
    <name type="scientific">Eumeta variegata</name>
    <name type="common">Bagworm moth</name>
    <name type="synonym">Eumeta japonica</name>
    <dbReference type="NCBI Taxonomy" id="151549"/>
    <lineage>
        <taxon>Eukaryota</taxon>
        <taxon>Metazoa</taxon>
        <taxon>Ecdysozoa</taxon>
        <taxon>Arthropoda</taxon>
        <taxon>Hexapoda</taxon>
        <taxon>Insecta</taxon>
        <taxon>Pterygota</taxon>
        <taxon>Neoptera</taxon>
        <taxon>Endopterygota</taxon>
        <taxon>Lepidoptera</taxon>
        <taxon>Glossata</taxon>
        <taxon>Ditrysia</taxon>
        <taxon>Tineoidea</taxon>
        <taxon>Psychidae</taxon>
        <taxon>Oiketicinae</taxon>
        <taxon>Eumeta</taxon>
    </lineage>
</organism>
<gene>
    <name evidence="1" type="ORF">EVAR_62827_1</name>
</gene>
<accession>A0A4C2A453</accession>
<evidence type="ECO:0000313" key="2">
    <source>
        <dbReference type="Proteomes" id="UP000299102"/>
    </source>
</evidence>
<evidence type="ECO:0000313" key="1">
    <source>
        <dbReference type="EMBL" id="GBP95476.1"/>
    </source>
</evidence>